<dbReference type="EC" id="2.7.13.3" evidence="10"/>
<dbReference type="Gene3D" id="1.20.5.1930">
    <property type="match status" value="1"/>
</dbReference>
<dbReference type="CDD" id="cd00156">
    <property type="entry name" value="REC"/>
    <property type="match status" value="1"/>
</dbReference>
<feature type="domain" description="PAS" evidence="8">
    <location>
        <begin position="270"/>
        <end position="340"/>
    </location>
</feature>
<dbReference type="InterPro" id="IPR000014">
    <property type="entry name" value="PAS"/>
</dbReference>
<dbReference type="InterPro" id="IPR050482">
    <property type="entry name" value="Sensor_HK_TwoCompSys"/>
</dbReference>
<dbReference type="PROSITE" id="PS50113">
    <property type="entry name" value="PAC"/>
    <property type="match status" value="3"/>
</dbReference>
<dbReference type="CDD" id="cd00130">
    <property type="entry name" value="PAS"/>
    <property type="match status" value="3"/>
</dbReference>
<comment type="caution">
    <text evidence="10">The sequence shown here is derived from an EMBL/GenBank/DDBJ whole genome shotgun (WGS) entry which is preliminary data.</text>
</comment>
<dbReference type="GO" id="GO:0004673">
    <property type="term" value="F:protein histidine kinase activity"/>
    <property type="evidence" value="ECO:0007669"/>
    <property type="project" value="UniProtKB-EC"/>
</dbReference>
<feature type="domain" description="PAC" evidence="9">
    <location>
        <begin position="213"/>
        <end position="269"/>
    </location>
</feature>
<feature type="domain" description="PAC" evidence="9">
    <location>
        <begin position="343"/>
        <end position="394"/>
    </location>
</feature>
<dbReference type="Gene3D" id="3.30.565.10">
    <property type="entry name" value="Histidine kinase-like ATPase, C-terminal domain"/>
    <property type="match status" value="1"/>
</dbReference>
<sequence>MTSGPMHVLLIEDNPGDVRLLRELLGKTRAGAFVLTQVDRLAAGIRHLDECAIDVILLDLSLPDSQGIETLLKTHAAAQGVPIVVMTGTEDEELGLRLIQAGAQDYLVKGQTTASLLARTLKYAVGRKRLEETLREQTRFLQSVLNSMADGVVMADETGAFRIWNPAAERILGSRPAGRKIGQWSEHFAIFLPDKVTPYPPEDVPLAKAIRGESVSNALIFFRPSADADGLWLDVSAQPLCDENGQARGGVVVFRDITASKRTDEALRDSEERFRAIMDNSPALIFIKDLEGRYLQANRQFETVARLSHHGLVGKTDEQVFPPNQAHAYRANDRQVLEADAPMWFEESALHDDGLHTSIVVKFPLRNAQGQCYALCGIATDITDRKRAEETRQRLAKDRLLLLESTGEGIYGIDKAGLCTFINSAAARMLGYVPDELLGKDMHTCIHSRYPDGAVYPRERCYIHDTLNSGTGCKIDHEVYWRKDGTAFQVEYSSFPVIEQQQITGAVVVFLDITERKRAEQQLTLSHDQLRNLSARLELVREEERIRIAREIHDELGQELTGMKLELSSLSDHLQTSGPTQRQKLHSISMLVDAAIQSVQRIATELRPVVLDQLGLIPAIEWQTHEFQTRTGIQCTLDIYLRAVALSHAGSNAMFRIFQEILTNVARHSQATAVAITLQEQAGNLVLEVRDNGRGVTESELSNPHSLGLVGMRERALLLGGETILTGTPQGGTTVKVRIPLSPSQPA</sequence>
<dbReference type="InterPro" id="IPR003594">
    <property type="entry name" value="HATPase_dom"/>
</dbReference>
<dbReference type="SUPFAM" id="SSF55874">
    <property type="entry name" value="ATPase domain of HSP90 chaperone/DNA topoisomerase II/histidine kinase"/>
    <property type="match status" value="1"/>
</dbReference>
<dbReference type="InterPro" id="IPR036890">
    <property type="entry name" value="HATPase_C_sf"/>
</dbReference>
<feature type="modified residue" description="4-aspartylphosphate" evidence="4">
    <location>
        <position position="59"/>
    </location>
</feature>
<dbReference type="PANTHER" id="PTHR24421">
    <property type="entry name" value="NITRATE/NITRITE SENSOR PROTEIN NARX-RELATED"/>
    <property type="match status" value="1"/>
</dbReference>
<dbReference type="EMBL" id="CAJNBJ010000018">
    <property type="protein sequence ID" value="CAE6789087.1"/>
    <property type="molecule type" value="Genomic_DNA"/>
</dbReference>
<dbReference type="InterPro" id="IPR000700">
    <property type="entry name" value="PAS-assoc_C"/>
</dbReference>
<dbReference type="SMART" id="SM00448">
    <property type="entry name" value="REC"/>
    <property type="match status" value="1"/>
</dbReference>
<dbReference type="InterPro" id="IPR005467">
    <property type="entry name" value="His_kinase_dom"/>
</dbReference>
<evidence type="ECO:0000259" key="6">
    <source>
        <dbReference type="PROSITE" id="PS50109"/>
    </source>
</evidence>
<dbReference type="PROSITE" id="PS50112">
    <property type="entry name" value="PAS"/>
    <property type="match status" value="3"/>
</dbReference>
<keyword evidence="2 10" id="KW-0418">Kinase</keyword>
<evidence type="ECO:0000256" key="2">
    <source>
        <dbReference type="ARBA" id="ARBA00022777"/>
    </source>
</evidence>
<dbReference type="Pfam" id="PF07730">
    <property type="entry name" value="HisKA_3"/>
    <property type="match status" value="1"/>
</dbReference>
<dbReference type="SUPFAM" id="SSF55785">
    <property type="entry name" value="PYP-like sensor domain (PAS domain)"/>
    <property type="match status" value="3"/>
</dbReference>
<dbReference type="Gene3D" id="3.40.50.2300">
    <property type="match status" value="1"/>
</dbReference>
<evidence type="ECO:0000256" key="5">
    <source>
        <dbReference type="SAM" id="Coils"/>
    </source>
</evidence>
<dbReference type="InterPro" id="IPR035965">
    <property type="entry name" value="PAS-like_dom_sf"/>
</dbReference>
<dbReference type="Pfam" id="PF08448">
    <property type="entry name" value="PAS_4"/>
    <property type="match status" value="2"/>
</dbReference>
<dbReference type="Pfam" id="PF00072">
    <property type="entry name" value="Response_reg"/>
    <property type="match status" value="1"/>
</dbReference>
<feature type="domain" description="Histidine kinase" evidence="6">
    <location>
        <begin position="551"/>
        <end position="743"/>
    </location>
</feature>
<dbReference type="Proteomes" id="UP000675880">
    <property type="component" value="Unassembled WGS sequence"/>
</dbReference>
<dbReference type="Gene3D" id="3.30.450.20">
    <property type="entry name" value="PAS domain"/>
    <property type="match status" value="3"/>
</dbReference>
<feature type="domain" description="PAS" evidence="8">
    <location>
        <begin position="402"/>
        <end position="470"/>
    </location>
</feature>
<dbReference type="PROSITE" id="PS50109">
    <property type="entry name" value="HIS_KIN"/>
    <property type="match status" value="1"/>
</dbReference>
<dbReference type="InterPro" id="IPR001610">
    <property type="entry name" value="PAC"/>
</dbReference>
<dbReference type="RefSeq" id="WP_213043830.1">
    <property type="nucleotide sequence ID" value="NZ_CAJNBJ010000018.1"/>
</dbReference>
<dbReference type="PANTHER" id="PTHR24421:SF59">
    <property type="entry name" value="OXYGEN SENSOR HISTIDINE KINASE NREB"/>
    <property type="match status" value="1"/>
</dbReference>
<evidence type="ECO:0000259" key="9">
    <source>
        <dbReference type="PROSITE" id="PS50113"/>
    </source>
</evidence>
<evidence type="ECO:0000256" key="3">
    <source>
        <dbReference type="ARBA" id="ARBA00023012"/>
    </source>
</evidence>
<dbReference type="NCBIfam" id="TIGR00229">
    <property type="entry name" value="sensory_box"/>
    <property type="match status" value="2"/>
</dbReference>
<gene>
    <name evidence="10" type="ORF">NSPZN2_50254</name>
</gene>
<feature type="domain" description="Response regulatory" evidence="7">
    <location>
        <begin position="7"/>
        <end position="124"/>
    </location>
</feature>
<evidence type="ECO:0000256" key="1">
    <source>
        <dbReference type="ARBA" id="ARBA00022679"/>
    </source>
</evidence>
<keyword evidence="11" id="KW-1185">Reference proteome</keyword>
<name>A0ABN7MBE3_9BACT</name>
<dbReference type="Pfam" id="PF02518">
    <property type="entry name" value="HATPase_c"/>
    <property type="match status" value="1"/>
</dbReference>
<organism evidence="10 11">
    <name type="scientific">Nitrospira defluvii</name>
    <dbReference type="NCBI Taxonomy" id="330214"/>
    <lineage>
        <taxon>Bacteria</taxon>
        <taxon>Pseudomonadati</taxon>
        <taxon>Nitrospirota</taxon>
        <taxon>Nitrospiria</taxon>
        <taxon>Nitrospirales</taxon>
        <taxon>Nitrospiraceae</taxon>
        <taxon>Nitrospira</taxon>
    </lineage>
</organism>
<dbReference type="SMART" id="SM00086">
    <property type="entry name" value="PAC"/>
    <property type="match status" value="2"/>
</dbReference>
<dbReference type="InterPro" id="IPR013656">
    <property type="entry name" value="PAS_4"/>
</dbReference>
<feature type="domain" description="PAC" evidence="9">
    <location>
        <begin position="473"/>
        <end position="525"/>
    </location>
</feature>
<dbReference type="SMART" id="SM00387">
    <property type="entry name" value="HATPase_c"/>
    <property type="match status" value="1"/>
</dbReference>
<dbReference type="CDD" id="cd16917">
    <property type="entry name" value="HATPase_UhpB-NarQ-NarX-like"/>
    <property type="match status" value="1"/>
</dbReference>
<dbReference type="SMART" id="SM00091">
    <property type="entry name" value="PAS"/>
    <property type="match status" value="3"/>
</dbReference>
<protein>
    <submittedName>
        <fullName evidence="10">Histidine kinase</fullName>
        <ecNumber evidence="10">2.7.13.3</ecNumber>
    </submittedName>
</protein>
<proteinExistence type="predicted"/>
<dbReference type="PROSITE" id="PS50110">
    <property type="entry name" value="RESPONSE_REGULATORY"/>
    <property type="match status" value="1"/>
</dbReference>
<evidence type="ECO:0000259" key="7">
    <source>
        <dbReference type="PROSITE" id="PS50110"/>
    </source>
</evidence>
<reference evidence="10 11" key="1">
    <citation type="submission" date="2021-02" db="EMBL/GenBank/DDBJ databases">
        <authorList>
            <person name="Han P."/>
        </authorList>
    </citation>
    <scope>NUCLEOTIDE SEQUENCE [LARGE SCALE GENOMIC DNA]</scope>
    <source>
        <strain evidence="10">Candidatus Nitrospira sp. ZN2</strain>
    </source>
</reference>
<evidence type="ECO:0000313" key="11">
    <source>
        <dbReference type="Proteomes" id="UP000675880"/>
    </source>
</evidence>
<evidence type="ECO:0000313" key="10">
    <source>
        <dbReference type="EMBL" id="CAE6789087.1"/>
    </source>
</evidence>
<accession>A0ABN7MBE3</accession>
<feature type="coiled-coil region" evidence="5">
    <location>
        <begin position="516"/>
        <end position="559"/>
    </location>
</feature>
<dbReference type="Pfam" id="PF00989">
    <property type="entry name" value="PAS"/>
    <property type="match status" value="1"/>
</dbReference>
<dbReference type="SUPFAM" id="SSF52172">
    <property type="entry name" value="CheY-like"/>
    <property type="match status" value="1"/>
</dbReference>
<keyword evidence="4" id="KW-0597">Phosphoprotein</keyword>
<keyword evidence="1 10" id="KW-0808">Transferase</keyword>
<dbReference type="InterPro" id="IPR011006">
    <property type="entry name" value="CheY-like_superfamily"/>
</dbReference>
<dbReference type="InterPro" id="IPR011712">
    <property type="entry name" value="Sig_transdc_His_kin_sub3_dim/P"/>
</dbReference>
<keyword evidence="3" id="KW-0902">Two-component regulatory system</keyword>
<feature type="domain" description="PAS" evidence="8">
    <location>
        <begin position="137"/>
        <end position="173"/>
    </location>
</feature>
<keyword evidence="5" id="KW-0175">Coiled coil</keyword>
<evidence type="ECO:0000259" key="8">
    <source>
        <dbReference type="PROSITE" id="PS50112"/>
    </source>
</evidence>
<dbReference type="InterPro" id="IPR013767">
    <property type="entry name" value="PAS_fold"/>
</dbReference>
<evidence type="ECO:0000256" key="4">
    <source>
        <dbReference type="PROSITE-ProRule" id="PRU00169"/>
    </source>
</evidence>
<dbReference type="InterPro" id="IPR001789">
    <property type="entry name" value="Sig_transdc_resp-reg_receiver"/>
</dbReference>